<name>A0A4R6WTA2_9PROT</name>
<evidence type="ECO:0000313" key="2">
    <source>
        <dbReference type="EMBL" id="TDQ86459.1"/>
    </source>
</evidence>
<gene>
    <name evidence="2" type="ORF">A8950_0151</name>
</gene>
<dbReference type="AlphaFoldDB" id="A0A4R6WTA2"/>
<feature type="signal peptide" evidence="1">
    <location>
        <begin position="1"/>
        <end position="26"/>
    </location>
</feature>
<proteinExistence type="predicted"/>
<evidence type="ECO:0000256" key="1">
    <source>
        <dbReference type="SAM" id="SignalP"/>
    </source>
</evidence>
<keyword evidence="1" id="KW-0732">Signal</keyword>
<sequence>MRSIPLSILAALPTVLPALLAQPATAEDLVLEQAPSEIRIEAMPDGQMRIVNTTRRFETNLLATLADRQAVQHQLLAIEHRAELVEGTEIERQFGAGGVKVTAYPLSAAGKGGASFTIESPGDAVRVDGPYLTISHYGCCAEGGTDSIFSLETGRYLFNANGPGQAGDWVTIGARGGLENERILAYHLVPTPLDSLLFGDVENGAAIISYARRDRPLQRVALVAPQAVFDAGRELDWLPKAALTGPGQGEASDRLFIERSGSGAEIFDGITYRLSLDDATMIEIPVNADRLDIAGAKLPAGYRLVETPLEQPQ</sequence>
<dbReference type="RefSeq" id="WP_133611568.1">
    <property type="nucleotide sequence ID" value="NZ_SNYW01000001.1"/>
</dbReference>
<comment type="caution">
    <text evidence="2">The sequence shown here is derived from an EMBL/GenBank/DDBJ whole genome shotgun (WGS) entry which is preliminary data.</text>
</comment>
<dbReference type="Proteomes" id="UP000295783">
    <property type="component" value="Unassembled WGS sequence"/>
</dbReference>
<evidence type="ECO:0008006" key="4">
    <source>
        <dbReference type="Google" id="ProtNLM"/>
    </source>
</evidence>
<reference evidence="2 3" key="1">
    <citation type="submission" date="2019-03" db="EMBL/GenBank/DDBJ databases">
        <title>Genomic Encyclopedia of Type Strains, Phase III (KMG-III): the genomes of soil and plant-associated and newly described type strains.</title>
        <authorList>
            <person name="Whitman W."/>
        </authorList>
    </citation>
    <scope>NUCLEOTIDE SEQUENCE [LARGE SCALE GENOMIC DNA]</scope>
    <source>
        <strain evidence="2 3">CGMCC 1.7660</strain>
    </source>
</reference>
<dbReference type="OrthoDB" id="7335077at2"/>
<evidence type="ECO:0000313" key="3">
    <source>
        <dbReference type="Proteomes" id="UP000295783"/>
    </source>
</evidence>
<accession>A0A4R6WTA2</accession>
<protein>
    <recommendedName>
        <fullName evidence="4">FecR family protein</fullName>
    </recommendedName>
</protein>
<feature type="chain" id="PRO_5020983894" description="FecR family protein" evidence="1">
    <location>
        <begin position="27"/>
        <end position="313"/>
    </location>
</feature>
<keyword evidence="3" id="KW-1185">Reference proteome</keyword>
<dbReference type="EMBL" id="SNYW01000001">
    <property type="protein sequence ID" value="TDQ86459.1"/>
    <property type="molecule type" value="Genomic_DNA"/>
</dbReference>
<organism evidence="2 3">
    <name type="scientific">Dongia mobilis</name>
    <dbReference type="NCBI Taxonomy" id="578943"/>
    <lineage>
        <taxon>Bacteria</taxon>
        <taxon>Pseudomonadati</taxon>
        <taxon>Pseudomonadota</taxon>
        <taxon>Alphaproteobacteria</taxon>
        <taxon>Rhodospirillales</taxon>
        <taxon>Dongiaceae</taxon>
        <taxon>Dongia</taxon>
    </lineage>
</organism>